<keyword evidence="3" id="KW-1185">Reference proteome</keyword>
<sequence>MFIEIIVVVLIIYSFIRFFISRKSDSLSCLVGKTAIVTGGNSGIGYATSLLLASRGCKVIIADCMNAEKSRDEIIKETGNPLVVYKHLDLASFEAIRQFVKDIGNTEEKIDILINNAGASTASSKVTEDGLNSIMQINYFGAFLLTHLLLDKLKASGSARVIFLGSVSIFTHTVNLNNLNLTDYDPKRALWRLYANSKFCNVFAAQEFGKKLKKFGICVNSVDPGAVKTPIFEKTLKVNSRWNISVPIALALIIFGQDPLSGSQTIFDVATNSKYETKTGGHYSFLCPWFKPKVLRNKKFCDDIWKESENLTKLKEEEKI</sequence>
<accession>A0AAW1VBY8</accession>
<evidence type="ECO:0000313" key="3">
    <source>
        <dbReference type="Proteomes" id="UP001431783"/>
    </source>
</evidence>
<proteinExistence type="predicted"/>
<dbReference type="Pfam" id="PF00106">
    <property type="entry name" value="adh_short"/>
    <property type="match status" value="1"/>
</dbReference>
<comment type="caution">
    <text evidence="2">The sequence shown here is derived from an EMBL/GenBank/DDBJ whole genome shotgun (WGS) entry which is preliminary data.</text>
</comment>
<dbReference type="PANTHER" id="PTHR43157:SF31">
    <property type="entry name" value="PHOSPHATIDYLINOSITOL-GLYCAN BIOSYNTHESIS CLASS F PROTEIN"/>
    <property type="match status" value="1"/>
</dbReference>
<dbReference type="GO" id="GO:0016491">
    <property type="term" value="F:oxidoreductase activity"/>
    <property type="evidence" value="ECO:0007669"/>
    <property type="project" value="UniProtKB-KW"/>
</dbReference>
<organism evidence="2 3">
    <name type="scientific">Henosepilachna vigintioctopunctata</name>
    <dbReference type="NCBI Taxonomy" id="420089"/>
    <lineage>
        <taxon>Eukaryota</taxon>
        <taxon>Metazoa</taxon>
        <taxon>Ecdysozoa</taxon>
        <taxon>Arthropoda</taxon>
        <taxon>Hexapoda</taxon>
        <taxon>Insecta</taxon>
        <taxon>Pterygota</taxon>
        <taxon>Neoptera</taxon>
        <taxon>Endopterygota</taxon>
        <taxon>Coleoptera</taxon>
        <taxon>Polyphaga</taxon>
        <taxon>Cucujiformia</taxon>
        <taxon>Coccinelloidea</taxon>
        <taxon>Coccinellidae</taxon>
        <taxon>Epilachninae</taxon>
        <taxon>Epilachnini</taxon>
        <taxon>Henosepilachna</taxon>
    </lineage>
</organism>
<dbReference type="Proteomes" id="UP001431783">
    <property type="component" value="Unassembled WGS sequence"/>
</dbReference>
<dbReference type="AlphaFoldDB" id="A0AAW1VBY8"/>
<dbReference type="InterPro" id="IPR036291">
    <property type="entry name" value="NAD(P)-bd_dom_sf"/>
</dbReference>
<protein>
    <submittedName>
        <fullName evidence="2">Uncharacterized protein</fullName>
    </submittedName>
</protein>
<dbReference type="PRINTS" id="PR00081">
    <property type="entry name" value="GDHRDH"/>
</dbReference>
<dbReference type="InterPro" id="IPR002347">
    <property type="entry name" value="SDR_fam"/>
</dbReference>
<dbReference type="Gene3D" id="3.40.50.720">
    <property type="entry name" value="NAD(P)-binding Rossmann-like Domain"/>
    <property type="match status" value="1"/>
</dbReference>
<dbReference type="SUPFAM" id="SSF51735">
    <property type="entry name" value="NAD(P)-binding Rossmann-fold domains"/>
    <property type="match status" value="1"/>
</dbReference>
<evidence type="ECO:0000256" key="1">
    <source>
        <dbReference type="ARBA" id="ARBA00023002"/>
    </source>
</evidence>
<reference evidence="2 3" key="1">
    <citation type="submission" date="2023-03" db="EMBL/GenBank/DDBJ databases">
        <title>Genome insight into feeding habits of ladybird beetles.</title>
        <authorList>
            <person name="Li H.-S."/>
            <person name="Huang Y.-H."/>
            <person name="Pang H."/>
        </authorList>
    </citation>
    <scope>NUCLEOTIDE SEQUENCE [LARGE SCALE GENOMIC DNA]</scope>
    <source>
        <strain evidence="2">SYSU_2023b</strain>
        <tissue evidence="2">Whole body</tissue>
    </source>
</reference>
<gene>
    <name evidence="2" type="ORF">WA026_011994</name>
</gene>
<dbReference type="PANTHER" id="PTHR43157">
    <property type="entry name" value="PHOSPHATIDYLINOSITOL-GLYCAN BIOSYNTHESIS CLASS F PROTEIN-RELATED"/>
    <property type="match status" value="1"/>
</dbReference>
<dbReference type="EMBL" id="JARQZJ010000126">
    <property type="protein sequence ID" value="KAK9890634.1"/>
    <property type="molecule type" value="Genomic_DNA"/>
</dbReference>
<name>A0AAW1VBY8_9CUCU</name>
<evidence type="ECO:0000313" key="2">
    <source>
        <dbReference type="EMBL" id="KAK9890634.1"/>
    </source>
</evidence>
<keyword evidence="1" id="KW-0560">Oxidoreductase</keyword>